<feature type="region of interest" description="Disordered" evidence="1">
    <location>
        <begin position="1"/>
        <end position="20"/>
    </location>
</feature>
<evidence type="ECO:0000313" key="3">
    <source>
        <dbReference type="Proteomes" id="UP001219525"/>
    </source>
</evidence>
<reference evidence="2" key="1">
    <citation type="submission" date="2023-03" db="EMBL/GenBank/DDBJ databases">
        <title>Massive genome expansion in bonnet fungi (Mycena s.s.) driven by repeated elements and novel gene families across ecological guilds.</title>
        <authorList>
            <consortium name="Lawrence Berkeley National Laboratory"/>
            <person name="Harder C.B."/>
            <person name="Miyauchi S."/>
            <person name="Viragh M."/>
            <person name="Kuo A."/>
            <person name="Thoen E."/>
            <person name="Andreopoulos B."/>
            <person name="Lu D."/>
            <person name="Skrede I."/>
            <person name="Drula E."/>
            <person name="Henrissat B."/>
            <person name="Morin E."/>
            <person name="Kohler A."/>
            <person name="Barry K."/>
            <person name="LaButti K."/>
            <person name="Morin E."/>
            <person name="Salamov A."/>
            <person name="Lipzen A."/>
            <person name="Mereny Z."/>
            <person name="Hegedus B."/>
            <person name="Baldrian P."/>
            <person name="Stursova M."/>
            <person name="Weitz H."/>
            <person name="Taylor A."/>
            <person name="Grigoriev I.V."/>
            <person name="Nagy L.G."/>
            <person name="Martin F."/>
            <person name="Kauserud H."/>
        </authorList>
    </citation>
    <scope>NUCLEOTIDE SEQUENCE</scope>
    <source>
        <strain evidence="2">9144</strain>
    </source>
</reference>
<feature type="region of interest" description="Disordered" evidence="1">
    <location>
        <begin position="174"/>
        <end position="196"/>
    </location>
</feature>
<evidence type="ECO:0000313" key="2">
    <source>
        <dbReference type="EMBL" id="KAJ7227247.1"/>
    </source>
</evidence>
<sequence length="308" mass="33694">MPITRAITPTPTHALRSPCQRRTRVRPEWLQPSVTTSVIGRRLHDVRGRNLIGEGSAQLCTRPDWTMHEKQPAAVCQVRRLGADDRAAGRRVYRCERAGVRVAALPVALSGGYSTDVHCTLTRTSPSLARAFNDRAPSTSPCALALPTSLLTRVLLPPDLMPLSLSHSTRASAFSVPSDADDDGDDEPDKQKKPGGHARAHFGVFCSCTIAIPDPHYIQLHTAHLALHRIAFTPPFWRLKADGPQWEIPGACCNQLCKRLEFDDVFPLKMPEDIHGPEPTDGSGSEGGRIDVDDNEDDEDYAPAHANA</sequence>
<accession>A0AAD6YRL6</accession>
<organism evidence="2 3">
    <name type="scientific">Mycena pura</name>
    <dbReference type="NCBI Taxonomy" id="153505"/>
    <lineage>
        <taxon>Eukaryota</taxon>
        <taxon>Fungi</taxon>
        <taxon>Dikarya</taxon>
        <taxon>Basidiomycota</taxon>
        <taxon>Agaricomycotina</taxon>
        <taxon>Agaricomycetes</taxon>
        <taxon>Agaricomycetidae</taxon>
        <taxon>Agaricales</taxon>
        <taxon>Marasmiineae</taxon>
        <taxon>Mycenaceae</taxon>
        <taxon>Mycena</taxon>
    </lineage>
</organism>
<dbReference type="AlphaFoldDB" id="A0AAD6YRL6"/>
<name>A0AAD6YRL6_9AGAR</name>
<comment type="caution">
    <text evidence="2">The sequence shown here is derived from an EMBL/GenBank/DDBJ whole genome shotgun (WGS) entry which is preliminary data.</text>
</comment>
<proteinExistence type="predicted"/>
<keyword evidence="3" id="KW-1185">Reference proteome</keyword>
<protein>
    <submittedName>
        <fullName evidence="2">Uncharacterized protein</fullName>
    </submittedName>
</protein>
<gene>
    <name evidence="2" type="ORF">GGX14DRAFT_555821</name>
</gene>
<evidence type="ECO:0000256" key="1">
    <source>
        <dbReference type="SAM" id="MobiDB-lite"/>
    </source>
</evidence>
<feature type="region of interest" description="Disordered" evidence="1">
    <location>
        <begin position="270"/>
        <end position="308"/>
    </location>
</feature>
<dbReference type="EMBL" id="JARJCW010000003">
    <property type="protein sequence ID" value="KAJ7227247.1"/>
    <property type="molecule type" value="Genomic_DNA"/>
</dbReference>
<feature type="compositionally biased region" description="Acidic residues" evidence="1">
    <location>
        <begin position="179"/>
        <end position="188"/>
    </location>
</feature>
<dbReference type="Proteomes" id="UP001219525">
    <property type="component" value="Unassembled WGS sequence"/>
</dbReference>